<dbReference type="RefSeq" id="WP_011962579.1">
    <property type="nucleotide sequence ID" value="NC_009613.3"/>
</dbReference>
<dbReference type="PROSITE" id="PS51257">
    <property type="entry name" value="PROKAR_LIPOPROTEIN"/>
    <property type="match status" value="1"/>
</dbReference>
<dbReference type="EMBL" id="AM398681">
    <property type="protein sequence ID" value="CAL42521.1"/>
    <property type="molecule type" value="Genomic_DNA"/>
</dbReference>
<dbReference type="HOGENOM" id="CLU_3135937_0_0_10"/>
<keyword evidence="2" id="KW-1185">Reference proteome</keyword>
<gene>
    <name evidence="1" type="ordered locus">FP0410</name>
</gene>
<sequence>MKRIFLVLAIFLLLTACGPRRLGCGPGKRCVEVCKKNNFEKNKDSKVQV</sequence>
<dbReference type="KEGG" id="fps:FP0410"/>
<evidence type="ECO:0008006" key="3">
    <source>
        <dbReference type="Google" id="ProtNLM"/>
    </source>
</evidence>
<name>A6GWP8_FLAPJ</name>
<proteinExistence type="predicted"/>
<evidence type="ECO:0000313" key="2">
    <source>
        <dbReference type="Proteomes" id="UP000006394"/>
    </source>
</evidence>
<evidence type="ECO:0000313" key="1">
    <source>
        <dbReference type="EMBL" id="CAL42521.1"/>
    </source>
</evidence>
<dbReference type="AlphaFoldDB" id="A6GWP8"/>
<protein>
    <recommendedName>
        <fullName evidence="3">Lipoprotein</fullName>
    </recommendedName>
</protein>
<accession>A6GWP8</accession>
<dbReference type="GeneID" id="66551546"/>
<reference evidence="1 2" key="1">
    <citation type="journal article" date="2007" name="Nat. Biotechnol.">
        <title>Complete genome sequence of the fish pathogen Flavobacterium psychrophilum.</title>
        <authorList>
            <person name="Duchaud E."/>
            <person name="Boussaha M."/>
            <person name="Loux V."/>
            <person name="Bernardet J.F."/>
            <person name="Michel C."/>
            <person name="Kerouault B."/>
            <person name="Mondot S."/>
            <person name="Nicolas P."/>
            <person name="Bossy R."/>
            <person name="Caron C."/>
            <person name="Bessieres P."/>
            <person name="Gibrat J.F."/>
            <person name="Claverol S."/>
            <person name="Dumetz F."/>
            <person name="Le Henaff M."/>
            <person name="Benmansour A."/>
        </authorList>
    </citation>
    <scope>NUCLEOTIDE SEQUENCE [LARGE SCALE GENOMIC DNA]</scope>
    <source>
        <strain evidence="2">ATCC 49511 / DSM 21280 / CIP 103535 / JIP02/86</strain>
    </source>
</reference>
<dbReference type="Proteomes" id="UP000006394">
    <property type="component" value="Chromosome"/>
</dbReference>
<dbReference type="EnsemblBacteria" id="CAL42521">
    <property type="protein sequence ID" value="CAL42521"/>
    <property type="gene ID" value="FP0410"/>
</dbReference>
<organism evidence="1 2">
    <name type="scientific">Flavobacterium psychrophilum (strain ATCC 49511 / DSM 21280 / CIP 103535 / JIP02/86)</name>
    <dbReference type="NCBI Taxonomy" id="402612"/>
    <lineage>
        <taxon>Bacteria</taxon>
        <taxon>Pseudomonadati</taxon>
        <taxon>Bacteroidota</taxon>
        <taxon>Flavobacteriia</taxon>
        <taxon>Flavobacteriales</taxon>
        <taxon>Flavobacteriaceae</taxon>
        <taxon>Flavobacterium</taxon>
    </lineage>
</organism>
<dbReference type="PATRIC" id="fig|402612.5.peg.422"/>
<dbReference type="STRING" id="402612.FP0410"/>
<dbReference type="OrthoDB" id="1377438at2"/>